<feature type="compositionally biased region" description="Low complexity" evidence="1">
    <location>
        <begin position="1081"/>
        <end position="1094"/>
    </location>
</feature>
<feature type="compositionally biased region" description="Polar residues" evidence="1">
    <location>
        <begin position="2380"/>
        <end position="2393"/>
    </location>
</feature>
<feature type="compositionally biased region" description="Low complexity" evidence="1">
    <location>
        <begin position="2526"/>
        <end position="2550"/>
    </location>
</feature>
<dbReference type="SMART" id="SM00200">
    <property type="entry name" value="SEA"/>
    <property type="match status" value="6"/>
</dbReference>
<feature type="region of interest" description="Disordered" evidence="1">
    <location>
        <begin position="184"/>
        <end position="233"/>
    </location>
</feature>
<feature type="compositionally biased region" description="Low complexity" evidence="1">
    <location>
        <begin position="3241"/>
        <end position="3255"/>
    </location>
</feature>
<feature type="compositionally biased region" description="Low complexity" evidence="1">
    <location>
        <begin position="3599"/>
        <end position="3613"/>
    </location>
</feature>
<dbReference type="Proteomes" id="UP000515140">
    <property type="component" value="Unplaced"/>
</dbReference>
<dbReference type="RefSeq" id="XP_020864498.1">
    <property type="nucleotide sequence ID" value="XM_021008839.1"/>
</dbReference>
<feature type="compositionally biased region" description="Polar residues" evidence="1">
    <location>
        <begin position="1560"/>
        <end position="1579"/>
    </location>
</feature>
<feature type="compositionally biased region" description="Polar residues" evidence="1">
    <location>
        <begin position="1984"/>
        <end position="1996"/>
    </location>
</feature>
<feature type="compositionally biased region" description="Polar residues" evidence="1">
    <location>
        <begin position="603"/>
        <end position="617"/>
    </location>
</feature>
<feature type="region of interest" description="Disordered" evidence="1">
    <location>
        <begin position="2168"/>
        <end position="2212"/>
    </location>
</feature>
<feature type="compositionally biased region" description="Low complexity" evidence="1">
    <location>
        <begin position="512"/>
        <end position="534"/>
    </location>
</feature>
<feature type="compositionally biased region" description="Low complexity" evidence="1">
    <location>
        <begin position="3420"/>
        <end position="3434"/>
    </location>
</feature>
<feature type="compositionally biased region" description="Low complexity" evidence="1">
    <location>
        <begin position="720"/>
        <end position="729"/>
    </location>
</feature>
<feature type="compositionally biased region" description="Polar residues" evidence="1">
    <location>
        <begin position="196"/>
        <end position="210"/>
    </location>
</feature>
<feature type="region of interest" description="Disordered" evidence="1">
    <location>
        <begin position="749"/>
        <end position="787"/>
    </location>
</feature>
<feature type="domain" description="SEA" evidence="2">
    <location>
        <begin position="4237"/>
        <end position="4348"/>
    </location>
</feature>
<feature type="domain" description="SEA" evidence="2">
    <location>
        <begin position="4362"/>
        <end position="4483"/>
    </location>
</feature>
<feature type="region of interest" description="Disordered" evidence="1">
    <location>
        <begin position="3402"/>
        <end position="3434"/>
    </location>
</feature>
<feature type="compositionally biased region" description="Low complexity" evidence="1">
    <location>
        <begin position="2116"/>
        <end position="2130"/>
    </location>
</feature>
<dbReference type="FunCoup" id="A0A6P5M3Z9">
    <property type="interactions" value="61"/>
</dbReference>
<feature type="compositionally biased region" description="Polar residues" evidence="1">
    <location>
        <begin position="500"/>
        <end position="511"/>
    </location>
</feature>
<dbReference type="InParanoid" id="A0A6P5M3Z9"/>
<feature type="region of interest" description="Disordered" evidence="1">
    <location>
        <begin position="564"/>
        <end position="732"/>
    </location>
</feature>
<feature type="compositionally biased region" description="Polar residues" evidence="1">
    <location>
        <begin position="924"/>
        <end position="957"/>
    </location>
</feature>
<feature type="domain" description="SEA" evidence="2">
    <location>
        <begin position="3083"/>
        <end position="3204"/>
    </location>
</feature>
<feature type="compositionally biased region" description="Low complexity" evidence="1">
    <location>
        <begin position="91"/>
        <end position="104"/>
    </location>
</feature>
<feature type="region of interest" description="Disordered" evidence="1">
    <location>
        <begin position="3581"/>
        <end position="3613"/>
    </location>
</feature>
<dbReference type="InterPro" id="IPR036364">
    <property type="entry name" value="SEA_dom_sf"/>
</dbReference>
<feature type="region of interest" description="Disordered" evidence="1">
    <location>
        <begin position="1292"/>
        <end position="1317"/>
    </location>
</feature>
<feature type="compositionally biased region" description="Polar residues" evidence="1">
    <location>
        <begin position="1850"/>
        <end position="1860"/>
    </location>
</feature>
<evidence type="ECO:0000259" key="2">
    <source>
        <dbReference type="PROSITE" id="PS50024"/>
    </source>
</evidence>
<feature type="compositionally biased region" description="Polar residues" evidence="1">
    <location>
        <begin position="354"/>
        <end position="369"/>
    </location>
</feature>
<feature type="region of interest" description="Disordered" evidence="1">
    <location>
        <begin position="2268"/>
        <end position="2287"/>
    </location>
</feature>
<feature type="compositionally biased region" description="Low complexity" evidence="1">
    <location>
        <begin position="370"/>
        <end position="384"/>
    </location>
</feature>
<feature type="region of interest" description="Disordered" evidence="1">
    <location>
        <begin position="484"/>
        <end position="548"/>
    </location>
</feature>
<feature type="compositionally biased region" description="Polar residues" evidence="1">
    <location>
        <begin position="1792"/>
        <end position="1821"/>
    </location>
</feature>
<reference evidence="4" key="1">
    <citation type="submission" date="2025-08" db="UniProtKB">
        <authorList>
            <consortium name="RefSeq"/>
        </authorList>
    </citation>
    <scope>IDENTIFICATION</scope>
    <source>
        <tissue evidence="4">Spleen</tissue>
    </source>
</reference>
<feature type="domain" description="SEA" evidence="2">
    <location>
        <begin position="2766"/>
        <end position="2887"/>
    </location>
</feature>
<dbReference type="PANTHER" id="PTHR14672">
    <property type="entry name" value="MUCIN-16"/>
    <property type="match status" value="1"/>
</dbReference>
<feature type="compositionally biased region" description="Basic and acidic residues" evidence="1">
    <location>
        <begin position="54"/>
        <end position="64"/>
    </location>
</feature>
<feature type="region of interest" description="Disordered" evidence="1">
    <location>
        <begin position="1970"/>
        <end position="1996"/>
    </location>
</feature>
<evidence type="ECO:0000256" key="1">
    <source>
        <dbReference type="SAM" id="MobiDB-lite"/>
    </source>
</evidence>
<feature type="compositionally biased region" description="Low complexity" evidence="1">
    <location>
        <begin position="3062"/>
        <end position="3076"/>
    </location>
</feature>
<dbReference type="Gene3D" id="3.30.70.960">
    <property type="entry name" value="SEA domain"/>
    <property type="match status" value="11"/>
</dbReference>
<evidence type="ECO:0000313" key="3">
    <source>
        <dbReference type="Proteomes" id="UP000515140"/>
    </source>
</evidence>
<feature type="compositionally biased region" description="Polar residues" evidence="1">
    <location>
        <begin position="1008"/>
        <end position="1053"/>
    </location>
</feature>
<feature type="domain" description="SEA" evidence="2">
    <location>
        <begin position="3262"/>
        <end position="3383"/>
    </location>
</feature>
<feature type="compositionally biased region" description="Polar residues" evidence="1">
    <location>
        <begin position="2482"/>
        <end position="2516"/>
    </location>
</feature>
<feature type="compositionally biased region" description="Low complexity" evidence="1">
    <location>
        <begin position="662"/>
        <end position="688"/>
    </location>
</feature>
<feature type="compositionally biased region" description="Polar residues" evidence="1">
    <location>
        <begin position="218"/>
        <end position="227"/>
    </location>
</feature>
<proteinExistence type="predicted"/>
<feature type="region of interest" description="Disordered" evidence="1">
    <location>
        <begin position="1752"/>
        <end position="1865"/>
    </location>
</feature>
<feature type="compositionally biased region" description="Low complexity" evidence="1">
    <location>
        <begin position="1835"/>
        <end position="1846"/>
    </location>
</feature>
<feature type="compositionally biased region" description="Polar residues" evidence="1">
    <location>
        <begin position="2172"/>
        <end position="2186"/>
    </location>
</feature>
<feature type="compositionally biased region" description="Low complexity" evidence="1">
    <location>
        <begin position="1765"/>
        <end position="1776"/>
    </location>
</feature>
<protein>
    <submittedName>
        <fullName evidence="4">Mucin-16-like</fullName>
    </submittedName>
</protein>
<feature type="compositionally biased region" description="Polar residues" evidence="1">
    <location>
        <begin position="888"/>
        <end position="909"/>
    </location>
</feature>
<feature type="compositionally biased region" description="Polar residues" evidence="1">
    <location>
        <begin position="1300"/>
        <end position="1311"/>
    </location>
</feature>
<gene>
    <name evidence="4" type="primary">LOC110223371</name>
</gene>
<feature type="compositionally biased region" description="Polar residues" evidence="1">
    <location>
        <begin position="1148"/>
        <end position="1167"/>
    </location>
</feature>
<feature type="compositionally biased region" description="Polar residues" evidence="1">
    <location>
        <begin position="694"/>
        <end position="719"/>
    </location>
</feature>
<organism evidence="3 4">
    <name type="scientific">Phascolarctos cinereus</name>
    <name type="common">Koala</name>
    <dbReference type="NCBI Taxonomy" id="38626"/>
    <lineage>
        <taxon>Eukaryota</taxon>
        <taxon>Metazoa</taxon>
        <taxon>Chordata</taxon>
        <taxon>Craniata</taxon>
        <taxon>Vertebrata</taxon>
        <taxon>Euteleostomi</taxon>
        <taxon>Mammalia</taxon>
        <taxon>Metatheria</taxon>
        <taxon>Diprotodontia</taxon>
        <taxon>Phascolarctidae</taxon>
        <taxon>Phascolarctos</taxon>
    </lineage>
</organism>
<feature type="region of interest" description="Disordered" evidence="1">
    <location>
        <begin position="1544"/>
        <end position="1589"/>
    </location>
</feature>
<feature type="compositionally biased region" description="Low complexity" evidence="1">
    <location>
        <begin position="2201"/>
        <end position="2212"/>
    </location>
</feature>
<feature type="region of interest" description="Disordered" evidence="1">
    <location>
        <begin position="3044"/>
        <end position="3076"/>
    </location>
</feature>
<feature type="compositionally biased region" description="Low complexity" evidence="1">
    <location>
        <begin position="1168"/>
        <end position="1179"/>
    </location>
</feature>
<feature type="compositionally biased region" description="Low complexity" evidence="1">
    <location>
        <begin position="910"/>
        <end position="923"/>
    </location>
</feature>
<feature type="compositionally biased region" description="Polar residues" evidence="1">
    <location>
        <begin position="125"/>
        <end position="137"/>
    </location>
</feature>
<feature type="compositionally biased region" description="Polar residues" evidence="1">
    <location>
        <begin position="2551"/>
        <end position="2564"/>
    </location>
</feature>
<feature type="region of interest" description="Disordered" evidence="1">
    <location>
        <begin position="322"/>
        <end position="342"/>
    </location>
</feature>
<dbReference type="PANTHER" id="PTHR14672:SF1">
    <property type="entry name" value="MUCIN-16"/>
    <property type="match status" value="1"/>
</dbReference>
<dbReference type="SUPFAM" id="SSF82671">
    <property type="entry name" value="SEA domain"/>
    <property type="match status" value="11"/>
</dbReference>
<feature type="compositionally biased region" description="Gly residues" evidence="1">
    <location>
        <begin position="1"/>
        <end position="10"/>
    </location>
</feature>
<dbReference type="InterPro" id="IPR028850">
    <property type="entry name" value="MUC16"/>
</dbReference>
<keyword evidence="3" id="KW-1185">Reference proteome</keyword>
<dbReference type="InterPro" id="IPR000082">
    <property type="entry name" value="SEA_dom"/>
</dbReference>
<dbReference type="PROSITE" id="PS50024">
    <property type="entry name" value="SEA"/>
    <property type="match status" value="11"/>
</dbReference>
<feature type="domain" description="SEA" evidence="2">
    <location>
        <begin position="3620"/>
        <end position="3741"/>
    </location>
</feature>
<dbReference type="KEGG" id="pcw:110223371"/>
<feature type="domain" description="SEA" evidence="2">
    <location>
        <begin position="4111"/>
        <end position="4232"/>
    </location>
</feature>
<dbReference type="GeneID" id="110223371"/>
<feature type="region of interest" description="Disordered" evidence="1">
    <location>
        <begin position="1"/>
        <end position="137"/>
    </location>
</feature>
<feature type="compositionally biased region" description="Polar residues" evidence="1">
    <location>
        <begin position="1192"/>
        <end position="1202"/>
    </location>
</feature>
<feature type="region of interest" description="Disordered" evidence="1">
    <location>
        <begin position="3223"/>
        <end position="3255"/>
    </location>
</feature>
<name>A0A6P5M3Z9_PHACI</name>
<feature type="domain" description="SEA" evidence="2">
    <location>
        <begin position="3954"/>
        <end position="4075"/>
    </location>
</feature>
<feature type="compositionally biased region" description="Basic and acidic residues" evidence="1">
    <location>
        <begin position="1631"/>
        <end position="1641"/>
    </location>
</feature>
<feature type="compositionally biased region" description="Polar residues" evidence="1">
    <location>
        <begin position="848"/>
        <end position="871"/>
    </location>
</feature>
<feature type="domain" description="SEA" evidence="2">
    <location>
        <begin position="2899"/>
        <end position="3025"/>
    </location>
</feature>
<accession>A0A6P5M3Z9</accession>
<feature type="region of interest" description="Disordered" evidence="1">
    <location>
        <begin position="815"/>
        <end position="836"/>
    </location>
</feature>
<feature type="region of interest" description="Disordered" evidence="1">
    <location>
        <begin position="2482"/>
        <end position="2573"/>
    </location>
</feature>
<feature type="compositionally biased region" description="Polar residues" evidence="1">
    <location>
        <begin position="1113"/>
        <end position="1140"/>
    </location>
</feature>
<feature type="region of interest" description="Disordered" evidence="1">
    <location>
        <begin position="354"/>
        <end position="384"/>
    </location>
</feature>
<feature type="region of interest" description="Disordered" evidence="1">
    <location>
        <begin position="1002"/>
        <end position="1202"/>
    </location>
</feature>
<dbReference type="FunFam" id="3.30.70.960:FF:000003">
    <property type="entry name" value="MUC16 isoform 1"/>
    <property type="match status" value="8"/>
</dbReference>
<feature type="region of interest" description="Disordered" evidence="1">
    <location>
        <begin position="1618"/>
        <end position="1656"/>
    </location>
</feature>
<evidence type="ECO:0000313" key="4">
    <source>
        <dbReference type="RefSeq" id="XP_020864498.1"/>
    </source>
</evidence>
<sequence>MVGSALGGSSVGMAPITHAPVHGATGSPPGPSPTMGVVVTGLSNRSTVSGGATDESHANRESTEPPKVSEMGSSTGLLTLETPRETGCTETASGSASTQATSFSNPSDSFHTGKSFAETEHSRTLALSSSDPVSTSKVTEIPPISIMTYTGASTIPGMPEAQMRTEPSSFGLLLTTMNKTLPSLGGGPSTPLPSMAGTTESRTVSHSISEPTDPAHTTPGQLTSNKGTLEPPWTDGMTSYHSPSMRQELDYSTTLPIPSASLGTMTLVTMTGEERTDAPSLPPATKGTLYPENGDGLLASTEGFLPTTSTEISPDVASTSTFMAEPSSAGSPQISESSKDPYGSLYAPEITVGQVTSQTGGPSTDSPVDTTSGHSSGVSTTSLGAETSSHLVTVTLAEAFPDGAPVSSRDEAPISPWFSTPAEAARRVLSTGLSWLWTPTPATPEASSGSPLMVDGISSAVPGTEGTNLTPSSKIMDILPISPTSAQHSESPVLGRGASPTASMTTSLPLRSTSSDTGTGVPGSSSTAVSSSWEGSRDHEVLSSGSETNPIVSLTTSIVEDSTRDISAPVTGEVSIGRLSQEPSTSLGEIPASSEDTAPTGMSPISQQVSPARSTELSPGVTPVAGPSILPASDLPTKSALSPGTLEEARSASAPSPGTWLSPSSISPMSTSENNGASPPRTTSSSPTELMPDVSTSVPASDSNNVVSTFSEKTSMETDSSSAAPPRSRLPGFIGSVTVTGAPWSAEETIPQGPQLATTSGSGLTLSPPLTETPLSITTDAGSWTTSSTSVSSQAMAADTSIPMLLGSTSAGATSLASIPSSEAGSPGLSRPSPDSSALFIQSSAWTSTSAPGMAPSSGSTLFFPTTTGSEESTEDRATGPFAPSSMDVESSWTSAPSHSGSTLQADLTSSGISQSLGPSSQSVDLPSQEGTGSPASESKVPTTTVTASDTGLSSGSPMAAGPRDPSPASREATEPTSLPVVASTMGTSTFRRAAVSIPLHTAPGSAPAQSTSLPVGSASGSQGLETPMTTMSSVAGARTSTDSSAGVTTATGSLPLAATSAEVQEGPGSSAPLDSNSLGAISSTATPSAALTTGRDPDTKPAETPAGDSFHTRISASGPTSSQTLALSSADPGSTSKVTETPPISIITHTVASTTLEKSEAQTGTEPSSSGLPLTSLSKTFSPEEGGTATAMPSTERSTGPVTLAPPPLCPQTSLWLVASPSHGGTLWRPQPLSVLRLRINESLVPTWSIPSSASPVSTPGPESGPLLSMPTISTAGIDDTVATVTHIPDQGVYGRPRASTSDSQASGSTVGPMGKEADVVPITQIPDRGAPRGPAALTIGPPECIDTLCPTDGLGSVTHIPDHGVPGGTATLTSGPLAPVSTVSAPGSEVGVVPVTHGPGHGAPGGMAVLTNGPLTPDSTVGPMGALQPTAMVTGFPTRSTVTLDNMSGSNLQRDSAEPTSMLMTVSTVRDSILGTATETLETLPGTTTTQTPLLTVTSGLRPEIHSRAMFSPVEASTPPETSSGVTMGMASPTFSVTLAEPTASTGSSGPLKISPAGTISSTFPADTSVSETSLRESPSTTLTPWPTPIDSFHTAVSASGMGITSILPLSSTPTAINATETRPSPDLPLRETTPEKQDAQTGMEPGSAALSSTAAPSIIPTSAGGDTNTLLVSTEGPSEGPTVSSTFLENTDTSRSTYREYMYSSSTGVTLWPDMASTSSLPSLTEGTSYSRTVPSTSLVSMTGIGITGAQTSTALPPTPGPTESTPPKGGTPSVTSVTEFRTRDSEKLQSSLASTSPPVQETSRPGSPTASDTSTLSPGKFRPAESTANLVSSPVGESSPEPAVYTTPSHTPSATKTRPGGQTDLSFVLITSAPVFSITSTSGALPGIRTEVSQSLTSAEATDLTTIGTNTMSTLPQDFSSLSPVPLSEVTYKAKVMNSNVPGTESLSVILSSKVTDMTFLYPKTTPNQELLGTEGERSTGASPITSSPGLPMSSATIMGGVPNTSGTTTGSTPQVTVPYGVPNEDSERTSGLPLATEGIVNTVTAKMTGDISMAPAEHSTEAQVSSALLLTTSTSSMAFPGQSTIFPSSSTTEARPLTITETETTHTRALSSSTPVTSSGVTPFTENMSSTSPRTGATSLIFSTKIMEIVPLSPVVTLSPEFPSTGAEKSTNAPLTTTSTKAPPFSDTYPGGPLVTSAGSTSMGTTAHSVAGADLEEGSELPLTTLTTETTESTGTGRVIEGITSAPPGLNRADVSSAIPPATNPAEIPKSSEAVTPRDISPSSLWPGVTTVTPVHTGSHSSLAVVTQAELSRTQRPLIITKVSQESDTEFPLSSTATEATKTVTITDSTLILGLEGNQASKGAISVTEASRTYPTLFSPSESPMTHDTSPERETSTGQAPSTWPTEKLPETGTSSVTFVSKMLSEVTASAPQTSIQGFESQSFSTLQDKTALAGTFISPLSKVTASMSRDVETMSNLVPSAASPSSQAETSPPNLVDTTVNEPSQGTGTHSAIHEPPSPSLGLSPASTTPMAWTSTGSPGTTPSLEDSGSASLTTESVRSSRETPTLDITLPLARTQEVWTSASPSPIPMATEGSSARAGTASVSAQAPSTSTLFTSGDAGGLQVTHAPGHGAPGSTAALTRGPLIPRFTGIPTGGETGVVAITHMPGQGATGVTASDSLVASSSGSPTNISLPNALVTGFSTRSTIAGRTTVISDMTKESLEPGTTSVPMTGSTMRDSIPITATAEIVTVETTPAVKASLRPFTLNFTITNLQYSADMGRQDSHKFNITDAVMQHLLGHLFKNSSIGSLYFGCKVLKLRPMKKGSQTGVSALCTYHQFPSSIVLDAKQVFHELSNQTHGLRKLGLYYLDKDSFYLNGYNERGPVLPSVVPGPATTVAFKPTLVPTGPGGSKALDASTVSSFTTPEAYLEPGASTVQPLFKQSSIGSSYGDCKVIALRSMKRGSATAVDALCSHRWEPNHSPLDREKVYWELSNQTQGLTRLGPYTLDKNNFYLDGYNEYQPKEHITTLDASTVSSFTTPEAYPEPGASTAPVRGSFPADTSSAPSPFSTTPAGGHNLKLFSLNFSITNLLFTEDMGHPGSGIFNSTERTVQRMFNPLFKQSSIGSSYGDCKVIALRSMKRGSATAVDALCSHRWEPNHSPLDREKVYWELSNQTQGLTRLGPYTLDKNNFYLDGYNEYQPKEHITTLDASTVSSFTTPEAYPEPGASTAPVRGSFPADTSSAPSPFSTTPAGGHNLKLFSLNFSITNLLFTEDMGHPGSGIFNSTERTVQRMFNPLFKQSSIGSSYGDCKVIALRSMKRGSATAVDALCSHRWEPNHSPLDREKVYWELSNQTQGLTRLGPYTLDKNNFYLDGYNEYQPKEHITTLDASTVSSFTTPEAYPEPGASTAPVRGSFPADTSSAPSPFSTTPAGGHNLKLFSLNFSITNLLFTEDMGHPGSGIFNSTERTVQRMFNPLFKQSSIGSSYGDCKVIALRSMKRGSATAVDALCSHRWEPNHSPLDREKVYWELSNQTQGLTRLGPYTLDKNNFYLDGYNEYQPKEHITTLDASTVSSFTTPEAYPEPGASTAPVRGSFPADTSSAPSPFSTTPAGGHNLKLFSLNFSITNLLFTEDMGHPGSGIFNSTERTVQRMFNPLFKQSSIGSSYGDCKVIALRSMKRGSATAVDALCSHRWEPNHSPLDREKVYWELSNQTQGLTRLGPYTLDKNNFYLDGYNEYQPKEHITTLDASTVSSFTTPEAYPEPGASTADGRTMEPFTLNFTIINMSYREDKQDPGSLFFGSVESSMQQLLNPLFMKSSIGSFYSGCKLISLRPMKGGKAIGVNIVCTHWQDPARPFLDREKVYWELSNQTYGITRLGPYKLDKDSLYLNGYNERSLAQTMTNNASTFATLHGSTRKGTSTAPVQTTHEPSWLHSLAPLSFSSTTADGQSLESFTLNFTLTNLMYTEDMGRPGSIKFNRTEIILQNLLSCLFKRSSIGNFYTGCKVASLRPKKDGLATAVDAVCTHWRDPTKSIPDRETVYWEVSNQTRGISRLGPYTLDKNSLYLNGYNEQNLSQPGTTPGLTTIPPPAIPLGPTGPGYWTANDPRLQHFTLNFTITNLRYTADMGHPGSTTFNDTGGALQRLLDPLFRNSSIGLYYTGCGLISLRPEKDGLTSRVDALCIWQKGPTSPVLDRERIYMELSNQTHGLTKLGPYTLEKASLCLNGYSSQSTPGEGEYQIDFRIINHNLSNPDPTSLEYQALHRDIRDKMTQLYAGSQLQDRFRYCLITGLRMGSVYVTCNCSFSSNLDPDTIAQVFLDRTQDATAHWLGDSYKLDNLQVTKLEPAAPLSTAKPLIDPRPRHFQLNFTVTSVLYSLDLSHPDSAKYQENKNGIEDALTQLFRNSSIKSYFSDCHVQTFRLASPRHLTGVDCLCDFTSAAQARNFDRAAMYEEFLRLTHNGTRLQNFTLDQNISWWMAILSRK</sequence>
<feature type="domain" description="SEA" evidence="2">
    <location>
        <begin position="3441"/>
        <end position="3562"/>
    </location>
</feature>
<feature type="compositionally biased region" description="Polar residues" evidence="1">
    <location>
        <begin position="2401"/>
        <end position="2410"/>
    </location>
</feature>
<feature type="region of interest" description="Disordered" evidence="1">
    <location>
        <begin position="848"/>
        <end position="983"/>
    </location>
</feature>
<feature type="region of interest" description="Disordered" evidence="1">
    <location>
        <begin position="2107"/>
        <end position="2139"/>
    </location>
</feature>
<feature type="compositionally biased region" description="Polar residues" evidence="1">
    <location>
        <begin position="322"/>
        <end position="336"/>
    </location>
</feature>
<feature type="domain" description="SEA" evidence="2">
    <location>
        <begin position="3777"/>
        <end position="3898"/>
    </location>
</feature>
<feature type="region of interest" description="Disordered" evidence="1">
    <location>
        <begin position="2380"/>
        <end position="2418"/>
    </location>
</feature>
<feature type="compositionally biased region" description="Low complexity" evidence="1">
    <location>
        <begin position="762"/>
        <end position="787"/>
    </location>
</feature>
<dbReference type="Pfam" id="PF01390">
    <property type="entry name" value="SEA"/>
    <property type="match status" value="11"/>
</dbReference>